<name>A0ACB8HU11_CITSI</name>
<protein>
    <submittedName>
        <fullName evidence="1">Cytochrome p450 family 706 subfamily a polypeptide 3-related</fullName>
    </submittedName>
</protein>
<proteinExistence type="predicted"/>
<accession>A0ACB8HU11</accession>
<organism evidence="1 2">
    <name type="scientific">Citrus sinensis</name>
    <name type="common">Sweet orange</name>
    <name type="synonym">Citrus aurantium var. sinensis</name>
    <dbReference type="NCBI Taxonomy" id="2711"/>
    <lineage>
        <taxon>Eukaryota</taxon>
        <taxon>Viridiplantae</taxon>
        <taxon>Streptophyta</taxon>
        <taxon>Embryophyta</taxon>
        <taxon>Tracheophyta</taxon>
        <taxon>Spermatophyta</taxon>
        <taxon>Magnoliopsida</taxon>
        <taxon>eudicotyledons</taxon>
        <taxon>Gunneridae</taxon>
        <taxon>Pentapetalae</taxon>
        <taxon>rosids</taxon>
        <taxon>malvids</taxon>
        <taxon>Sapindales</taxon>
        <taxon>Rutaceae</taxon>
        <taxon>Aurantioideae</taxon>
        <taxon>Citrus</taxon>
    </lineage>
</organism>
<keyword evidence="2" id="KW-1185">Reference proteome</keyword>
<comment type="caution">
    <text evidence="1">The sequence shown here is derived from an EMBL/GenBank/DDBJ whole genome shotgun (WGS) entry which is preliminary data.</text>
</comment>
<evidence type="ECO:0000313" key="1">
    <source>
        <dbReference type="EMBL" id="KAH9678278.1"/>
    </source>
</evidence>
<evidence type="ECO:0000313" key="2">
    <source>
        <dbReference type="Proteomes" id="UP000829398"/>
    </source>
</evidence>
<dbReference type="Proteomes" id="UP000829398">
    <property type="component" value="Chromosome 9"/>
</dbReference>
<sequence>MLAKFLQEDTALVMEIWLRRWDVLNKGLGQLQYLLFLGRHCGLRNQLEEFSHCHKYRKACPCYIASTSFLLQASFILLLSSMILELLNEFVYCRVYYFLKSGHGGFLQSFMFSVINMFPKFLSGLFGLVLEIWSRWWDLLNKHTTVLAAAIFAVSWYAWWIKKSTRRIQPLPPGPRGLPFVGNLPFIEPDLHSYFAKLSQIYGPIFKLQLGRKVCIVISSAPLAKQVLKGHDAIFSNRGDPPAAAFQATYGAIDIAFSPNCPEWRTLRKVFVREMMSNSGLDACYAIRQEEVKEMLKEVYGKIGSPVNIGELMFLTTLNATTRMLWGTSLRGKDRDIGDVQIRHVVREIIDLIGAPNISDFFPVLARFDVQGVESKAKKHMLLFDKLFESSIGSRMKDELASGEEKKDGKVSKNFLQFLLKQSSLSINQIKALFVDVISGSTDTSSTTVEWAMAELLQHPEIMRKACKELEQVVGNDNIVEEVHTAKLHYLNAILKETLRLHPPLPLLLQHSPSTTCNLSGYSIPKGSIVYVNVWAIHRNPEAWKNPLEFQPDRFLKDGELGDFRGNNFNYLPFGSGRRVCVGIPLAEKMVLHVLANLLHHFKWNLPEGMKLDLSEKFGIVLKKSEPLMAIPTARLSIS</sequence>
<dbReference type="EMBL" id="CM039178">
    <property type="protein sequence ID" value="KAH9678278.1"/>
    <property type="molecule type" value="Genomic_DNA"/>
</dbReference>
<gene>
    <name evidence="1" type="ORF">KPL71_025646</name>
</gene>
<reference evidence="2" key="1">
    <citation type="journal article" date="2023" name="Hortic. Res.">
        <title>A chromosome-level phased genome enabling allele-level studies in sweet orange: a case study on citrus Huanglongbing tolerance.</title>
        <authorList>
            <person name="Wu B."/>
            <person name="Yu Q."/>
            <person name="Deng Z."/>
            <person name="Duan Y."/>
            <person name="Luo F."/>
            <person name="Gmitter F. Jr."/>
        </authorList>
    </citation>
    <scope>NUCLEOTIDE SEQUENCE [LARGE SCALE GENOMIC DNA]</scope>
    <source>
        <strain evidence="2">cv. Valencia</strain>
    </source>
</reference>